<evidence type="ECO:0000256" key="4">
    <source>
        <dbReference type="ARBA" id="ARBA00022827"/>
    </source>
</evidence>
<dbReference type="SUPFAM" id="SSF56645">
    <property type="entry name" value="Acyl-CoA dehydrogenase NM domain-like"/>
    <property type="match status" value="1"/>
</dbReference>
<dbReference type="InterPro" id="IPR013786">
    <property type="entry name" value="AcylCoA_DH/ox_N"/>
</dbReference>
<reference evidence="11 12" key="1">
    <citation type="submission" date="2019-04" db="EMBL/GenBank/DDBJ databases">
        <title>Whole genome sequencing of Brevibacillus sp. TGS2-1.</title>
        <authorList>
            <person name="Choi A."/>
        </authorList>
    </citation>
    <scope>NUCLEOTIDE SEQUENCE [LARGE SCALE GENOMIC DNA]</scope>
    <source>
        <strain evidence="11 12">TGS2-1</strain>
    </source>
</reference>
<comment type="cofactor">
    <cofactor evidence="1 7">
        <name>FAD</name>
        <dbReference type="ChEBI" id="CHEBI:57692"/>
    </cofactor>
</comment>
<evidence type="ECO:0000256" key="7">
    <source>
        <dbReference type="RuleBase" id="RU362125"/>
    </source>
</evidence>
<dbReference type="InterPro" id="IPR036250">
    <property type="entry name" value="AcylCo_DH-like_C"/>
</dbReference>
<dbReference type="GO" id="GO:0050660">
    <property type="term" value="F:flavin adenine dinucleotide binding"/>
    <property type="evidence" value="ECO:0007669"/>
    <property type="project" value="InterPro"/>
</dbReference>
<evidence type="ECO:0000256" key="3">
    <source>
        <dbReference type="ARBA" id="ARBA00022630"/>
    </source>
</evidence>
<keyword evidence="12" id="KW-1185">Reference proteome</keyword>
<accession>A0A4U2Y771</accession>
<dbReference type="EMBL" id="SZNK01000001">
    <property type="protein sequence ID" value="TKI55061.1"/>
    <property type="molecule type" value="Genomic_DNA"/>
</dbReference>
<dbReference type="InterPro" id="IPR006091">
    <property type="entry name" value="Acyl-CoA_Oxase/DH_mid-dom"/>
</dbReference>
<proteinExistence type="inferred from homology"/>
<gene>
    <name evidence="11" type="ORF">E8L90_06100</name>
</gene>
<name>A0A4U2Y771_9BACL</name>
<dbReference type="Gene3D" id="1.10.540.10">
    <property type="entry name" value="Acyl-CoA dehydrogenase/oxidase, N-terminal domain"/>
    <property type="match status" value="1"/>
</dbReference>
<dbReference type="PANTHER" id="PTHR43884">
    <property type="entry name" value="ACYL-COA DEHYDROGENASE"/>
    <property type="match status" value="1"/>
</dbReference>
<protein>
    <submittedName>
        <fullName evidence="11">Acyl-CoA dehydrogenase</fullName>
    </submittedName>
</protein>
<evidence type="ECO:0000256" key="2">
    <source>
        <dbReference type="ARBA" id="ARBA00009347"/>
    </source>
</evidence>
<sequence>MILELTQKQQTWQEEIRAFVNNEIVPIANQYDKEEVTPPELIMKMADHGYLGALLPQEYGGRGLDYVSLGILNEEVGRGCSSVRSLLTVHGMASLSILRWGNQEQKDRWLPKFATGELLGAFGLTEPNIGTDAKNIETTAVLSGDHYILNGKKKWITYGQIADLYLVFAQCEGRPTAFLVERNSPGFTTHPIKGVMGTRASMLAELHMDECRIPKENMLSRVGFGLTYVATNCLDYGRFTIASGCVGIGQACIDACLEYTASRIQFGLPIANHQLIKKMIAEMITNVKAARLLCHQASFLKDIAHPNSMKETWIAKYFASTMLAKITTDAIQIHGAYGCSEENSLQRYYRDSRVMEIIEGTTQMHEIIIADSMY</sequence>
<comment type="caution">
    <text evidence="11">The sequence shown here is derived from an EMBL/GenBank/DDBJ whole genome shotgun (WGS) entry which is preliminary data.</text>
</comment>
<evidence type="ECO:0000256" key="1">
    <source>
        <dbReference type="ARBA" id="ARBA00001974"/>
    </source>
</evidence>
<dbReference type="Proteomes" id="UP000307841">
    <property type="component" value="Unassembled WGS sequence"/>
</dbReference>
<dbReference type="GO" id="GO:0003995">
    <property type="term" value="F:acyl-CoA dehydrogenase activity"/>
    <property type="evidence" value="ECO:0007669"/>
    <property type="project" value="TreeGrafter"/>
</dbReference>
<evidence type="ECO:0000256" key="6">
    <source>
        <dbReference type="ARBA" id="ARBA00052546"/>
    </source>
</evidence>
<evidence type="ECO:0000259" key="9">
    <source>
        <dbReference type="Pfam" id="PF02770"/>
    </source>
</evidence>
<organism evidence="11 12">
    <name type="scientific">Brevibacillus antibioticus</name>
    <dbReference type="NCBI Taxonomy" id="2570228"/>
    <lineage>
        <taxon>Bacteria</taxon>
        <taxon>Bacillati</taxon>
        <taxon>Bacillota</taxon>
        <taxon>Bacilli</taxon>
        <taxon>Bacillales</taxon>
        <taxon>Paenibacillaceae</taxon>
        <taxon>Brevibacillus</taxon>
    </lineage>
</organism>
<feature type="domain" description="Acyl-CoA dehydrogenase/oxidase C-terminal" evidence="8">
    <location>
        <begin position="228"/>
        <end position="373"/>
    </location>
</feature>
<dbReference type="PANTHER" id="PTHR43884:SF12">
    <property type="entry name" value="ISOVALERYL-COA DEHYDROGENASE, MITOCHONDRIAL-RELATED"/>
    <property type="match status" value="1"/>
</dbReference>
<keyword evidence="4 7" id="KW-0274">FAD</keyword>
<dbReference type="Pfam" id="PF02770">
    <property type="entry name" value="Acyl-CoA_dh_M"/>
    <property type="match status" value="1"/>
</dbReference>
<dbReference type="FunFam" id="1.20.140.10:FF:000004">
    <property type="entry name" value="Acyl-CoA dehydrogenase FadE25"/>
    <property type="match status" value="1"/>
</dbReference>
<comment type="similarity">
    <text evidence="2 7">Belongs to the acyl-CoA dehydrogenase family.</text>
</comment>
<dbReference type="PIRSF" id="PIRSF016578">
    <property type="entry name" value="HsaA"/>
    <property type="match status" value="1"/>
</dbReference>
<feature type="domain" description="Acyl-CoA oxidase/dehydrogenase middle" evidence="9">
    <location>
        <begin position="121"/>
        <end position="211"/>
    </location>
</feature>
<dbReference type="RefSeq" id="WP_137028440.1">
    <property type="nucleotide sequence ID" value="NZ_SZNK01000001.1"/>
</dbReference>
<dbReference type="Gene3D" id="2.40.110.10">
    <property type="entry name" value="Butyryl-CoA Dehydrogenase, subunit A, domain 2"/>
    <property type="match status" value="1"/>
</dbReference>
<feature type="domain" description="Acyl-CoA dehydrogenase/oxidase N-terminal" evidence="10">
    <location>
        <begin position="6"/>
        <end position="117"/>
    </location>
</feature>
<dbReference type="InterPro" id="IPR009100">
    <property type="entry name" value="AcylCoA_DH/oxidase_NM_dom_sf"/>
</dbReference>
<evidence type="ECO:0000313" key="11">
    <source>
        <dbReference type="EMBL" id="TKI55061.1"/>
    </source>
</evidence>
<dbReference type="Gene3D" id="1.20.140.10">
    <property type="entry name" value="Butyryl-CoA Dehydrogenase, subunit A, domain 3"/>
    <property type="match status" value="1"/>
</dbReference>
<dbReference type="Pfam" id="PF02771">
    <property type="entry name" value="Acyl-CoA_dh_N"/>
    <property type="match status" value="1"/>
</dbReference>
<evidence type="ECO:0000313" key="12">
    <source>
        <dbReference type="Proteomes" id="UP000307841"/>
    </source>
</evidence>
<dbReference type="SUPFAM" id="SSF47203">
    <property type="entry name" value="Acyl-CoA dehydrogenase C-terminal domain-like"/>
    <property type="match status" value="1"/>
</dbReference>
<evidence type="ECO:0000256" key="5">
    <source>
        <dbReference type="ARBA" id="ARBA00023002"/>
    </source>
</evidence>
<evidence type="ECO:0000259" key="10">
    <source>
        <dbReference type="Pfam" id="PF02771"/>
    </source>
</evidence>
<dbReference type="OrthoDB" id="9802447at2"/>
<dbReference type="InterPro" id="IPR009075">
    <property type="entry name" value="AcylCo_DH/oxidase_C"/>
</dbReference>
<keyword evidence="3 7" id="KW-0285">Flavoprotein</keyword>
<dbReference type="FunFam" id="1.10.540.10:FF:000002">
    <property type="entry name" value="Acyl-CoA dehydrogenase FadE19"/>
    <property type="match status" value="1"/>
</dbReference>
<dbReference type="Pfam" id="PF00441">
    <property type="entry name" value="Acyl-CoA_dh_1"/>
    <property type="match status" value="1"/>
</dbReference>
<dbReference type="AlphaFoldDB" id="A0A4U2Y771"/>
<dbReference type="InterPro" id="IPR037069">
    <property type="entry name" value="AcylCoA_DH/ox_N_sf"/>
</dbReference>
<comment type="catalytic activity">
    <reaction evidence="6">
        <text>a 2,3-saturated acyl-CoA + A = a 2,3-dehydroacyl-CoA + AH2</text>
        <dbReference type="Rhea" id="RHEA:48608"/>
        <dbReference type="ChEBI" id="CHEBI:13193"/>
        <dbReference type="ChEBI" id="CHEBI:17499"/>
        <dbReference type="ChEBI" id="CHEBI:60015"/>
        <dbReference type="ChEBI" id="CHEBI:65111"/>
    </reaction>
</comment>
<evidence type="ECO:0000259" key="8">
    <source>
        <dbReference type="Pfam" id="PF00441"/>
    </source>
</evidence>
<dbReference type="InterPro" id="IPR046373">
    <property type="entry name" value="Acyl-CoA_Oxase/DH_mid-dom_sf"/>
</dbReference>
<keyword evidence="5 7" id="KW-0560">Oxidoreductase</keyword>